<sequence>MTSNRDTAAAQRQAPPAPAAVLPAPLPRWRRAWKHPRLMQSNRLILTVLLINLVVFGYGLTQHWWATVANVALVAQLNFAVGVLVRQQFLVNALSRVVMTVPKSWPLRLRWALAKGYHLGGLHVGGAICGTLWFLGLTVIATGRVGVPVLVIYYAQAALLLAIVFTSRPKFRAKRHDLFERMHRFGGWTLSTLFWSGAVLLADEGADGDSLPEAIIRTPTIWVLVVTTASSLLPWLLLRRIPVEITRPSSHVALVKAAGRRPMAGTTRSVSRHPLRQWHSFAVVPTPNAPGFRMAVSRAGDWTAEFIDNPPSHLWVRGVPTAGMANYGTVFRKVVYIVTGSGIGPVLAHVLAARVPHQLVWVTRDPVKTYGQELVDEILTAAPGTLIWDTDANGKPDMVELAYSAYRSSGSEAVICVSNKKVTWSVVHGLESRGIPALGPIWDS</sequence>
<feature type="transmembrane region" description="Helical" evidence="2">
    <location>
        <begin position="44"/>
        <end position="65"/>
    </location>
</feature>
<reference evidence="3 4" key="1">
    <citation type="submission" date="2020-08" db="EMBL/GenBank/DDBJ databases">
        <title>Sequencing the genomes of 1000 actinobacteria strains.</title>
        <authorList>
            <person name="Klenk H.-P."/>
        </authorList>
    </citation>
    <scope>NUCLEOTIDE SEQUENCE [LARGE SCALE GENOMIC DNA]</scope>
    <source>
        <strain evidence="3 4">DSM 17294</strain>
    </source>
</reference>
<evidence type="ECO:0000256" key="1">
    <source>
        <dbReference type="SAM" id="MobiDB-lite"/>
    </source>
</evidence>
<dbReference type="RefSeq" id="WP_184831050.1">
    <property type="nucleotide sequence ID" value="NZ_BAAAVN010000005.1"/>
</dbReference>
<organism evidence="3 4">
    <name type="scientific">Kribbella solani</name>
    <dbReference type="NCBI Taxonomy" id="236067"/>
    <lineage>
        <taxon>Bacteria</taxon>
        <taxon>Bacillati</taxon>
        <taxon>Actinomycetota</taxon>
        <taxon>Actinomycetes</taxon>
        <taxon>Propionibacteriales</taxon>
        <taxon>Kribbellaceae</taxon>
        <taxon>Kribbella</taxon>
    </lineage>
</organism>
<gene>
    <name evidence="3" type="ORF">HDA44_000560</name>
</gene>
<proteinExistence type="predicted"/>
<feature type="transmembrane region" description="Helical" evidence="2">
    <location>
        <begin position="214"/>
        <end position="238"/>
    </location>
</feature>
<keyword evidence="2" id="KW-0472">Membrane</keyword>
<keyword evidence="2" id="KW-0812">Transmembrane</keyword>
<evidence type="ECO:0000313" key="4">
    <source>
        <dbReference type="Proteomes" id="UP000558997"/>
    </source>
</evidence>
<evidence type="ECO:0000256" key="2">
    <source>
        <dbReference type="SAM" id="Phobius"/>
    </source>
</evidence>
<dbReference type="AlphaFoldDB" id="A0A841DI78"/>
<protein>
    <submittedName>
        <fullName evidence="3">Uncharacterized protein</fullName>
    </submittedName>
</protein>
<dbReference type="PANTHER" id="PTHR33927:SF5">
    <property type="entry name" value="ENZYME, PUTATIVE (AFU_ORTHOLOGUE AFUA_8G01222)-RELATED"/>
    <property type="match status" value="1"/>
</dbReference>
<dbReference type="Proteomes" id="UP000558997">
    <property type="component" value="Unassembled WGS sequence"/>
</dbReference>
<feature type="transmembrane region" description="Helical" evidence="2">
    <location>
        <begin position="185"/>
        <end position="202"/>
    </location>
</feature>
<evidence type="ECO:0000313" key="3">
    <source>
        <dbReference type="EMBL" id="MBB5977219.1"/>
    </source>
</evidence>
<keyword evidence="4" id="KW-1185">Reference proteome</keyword>
<dbReference type="InterPro" id="IPR052979">
    <property type="entry name" value="Adenylate-forming_domain"/>
</dbReference>
<comment type="caution">
    <text evidence="3">The sequence shown here is derived from an EMBL/GenBank/DDBJ whole genome shotgun (WGS) entry which is preliminary data.</text>
</comment>
<dbReference type="PANTHER" id="PTHR33927">
    <property type="entry name" value="TRANSMEMBRANE PROTEIN"/>
    <property type="match status" value="1"/>
</dbReference>
<dbReference type="EMBL" id="JACHNF010000001">
    <property type="protein sequence ID" value="MBB5977219.1"/>
    <property type="molecule type" value="Genomic_DNA"/>
</dbReference>
<feature type="compositionally biased region" description="Low complexity" evidence="1">
    <location>
        <begin position="8"/>
        <end position="22"/>
    </location>
</feature>
<keyword evidence="2" id="KW-1133">Transmembrane helix</keyword>
<feature type="transmembrane region" description="Helical" evidence="2">
    <location>
        <begin position="119"/>
        <end position="141"/>
    </location>
</feature>
<accession>A0A841DI78</accession>
<feature type="region of interest" description="Disordered" evidence="1">
    <location>
        <begin position="1"/>
        <end position="22"/>
    </location>
</feature>
<name>A0A841DI78_9ACTN</name>
<feature type="transmembrane region" description="Helical" evidence="2">
    <location>
        <begin position="147"/>
        <end position="165"/>
    </location>
</feature>